<comment type="caution">
    <text evidence="2">The sequence shown here is derived from an EMBL/GenBank/DDBJ whole genome shotgun (WGS) entry which is preliminary data.</text>
</comment>
<accession>A0A1G2Q224</accession>
<dbReference type="Proteomes" id="UP000178936">
    <property type="component" value="Unassembled WGS sequence"/>
</dbReference>
<dbReference type="SMART" id="SM00060">
    <property type="entry name" value="FN3"/>
    <property type="match status" value="2"/>
</dbReference>
<dbReference type="Gene3D" id="2.60.40.10">
    <property type="entry name" value="Immunoglobulins"/>
    <property type="match status" value="1"/>
</dbReference>
<sequence>MRTIKVSSTIIAILIFVSWLPQAVSAQLIIDRITVKTKTNDKGGVIGMQISFYTSLPTTSRIDYGTTTDYGFFNGSSIYNTYHEVVLVNLKSDTTYHYRITVTTSQAEQTSTLDYTFKTGKVVQPAGNQVAITDVNVTNVGGTYFVVTWKTTGQYNGEIRYNTVENFVKPAKVKAVRSGNQYEVVVGKLKLNTKYYWQAYVSDKDGNTGTSSVQTITTAVSSDIKVPLVISEISPASQADLRLTDTTAVVRWRTNLPAKADISLKATERRVKGGGKIKEGLYATEHEVIYINLIPNKSYVFTIAARDIHGKKVSTGQFGFITKATHPAPQVAGSSTSCYRAGWTYQQCRNLTAERAKALELKQNLNKKFNNRVPASALRNWYTLVNAYTYGGYPLEAIVAAVKHGGKTVHPTIGFFSWQNSKDYKDYIKK</sequence>
<dbReference type="AlphaFoldDB" id="A0A1G2Q224"/>
<dbReference type="SUPFAM" id="SSF49265">
    <property type="entry name" value="Fibronectin type III"/>
    <property type="match status" value="2"/>
</dbReference>
<feature type="domain" description="Fibronectin type-III" evidence="1">
    <location>
        <begin position="131"/>
        <end position="221"/>
    </location>
</feature>
<dbReference type="InterPro" id="IPR003961">
    <property type="entry name" value="FN3_dom"/>
</dbReference>
<dbReference type="PROSITE" id="PS50853">
    <property type="entry name" value="FN3"/>
    <property type="match status" value="1"/>
</dbReference>
<organism evidence="2 3">
    <name type="scientific">Candidatus Veblenbacteria bacterium RIFOXYA2_FULL_43_9</name>
    <dbReference type="NCBI Taxonomy" id="1802425"/>
    <lineage>
        <taxon>Bacteria</taxon>
        <taxon>Candidatus Vebleniibacteriota</taxon>
    </lineage>
</organism>
<dbReference type="EMBL" id="MHTB01000043">
    <property type="protein sequence ID" value="OHA54628.1"/>
    <property type="molecule type" value="Genomic_DNA"/>
</dbReference>
<proteinExistence type="predicted"/>
<name>A0A1G2Q224_9BACT</name>
<dbReference type="InterPro" id="IPR036116">
    <property type="entry name" value="FN3_sf"/>
</dbReference>
<protein>
    <recommendedName>
        <fullName evidence="1">Fibronectin type-III domain-containing protein</fullName>
    </recommendedName>
</protein>
<evidence type="ECO:0000313" key="3">
    <source>
        <dbReference type="Proteomes" id="UP000178936"/>
    </source>
</evidence>
<gene>
    <name evidence="2" type="ORF">A2226_01280</name>
</gene>
<reference evidence="2 3" key="1">
    <citation type="journal article" date="2016" name="Nat. Commun.">
        <title>Thousands of microbial genomes shed light on interconnected biogeochemical processes in an aquifer system.</title>
        <authorList>
            <person name="Anantharaman K."/>
            <person name="Brown C.T."/>
            <person name="Hug L.A."/>
            <person name="Sharon I."/>
            <person name="Castelle C.J."/>
            <person name="Probst A.J."/>
            <person name="Thomas B.C."/>
            <person name="Singh A."/>
            <person name="Wilkins M.J."/>
            <person name="Karaoz U."/>
            <person name="Brodie E.L."/>
            <person name="Williams K.H."/>
            <person name="Hubbard S.S."/>
            <person name="Banfield J.F."/>
        </authorList>
    </citation>
    <scope>NUCLEOTIDE SEQUENCE [LARGE SCALE GENOMIC DNA]</scope>
</reference>
<dbReference type="InterPro" id="IPR013783">
    <property type="entry name" value="Ig-like_fold"/>
</dbReference>
<evidence type="ECO:0000259" key="1">
    <source>
        <dbReference type="PROSITE" id="PS50853"/>
    </source>
</evidence>
<evidence type="ECO:0000313" key="2">
    <source>
        <dbReference type="EMBL" id="OHA54628.1"/>
    </source>
</evidence>